<dbReference type="GO" id="GO:0009239">
    <property type="term" value="P:enterobactin biosynthetic process"/>
    <property type="evidence" value="ECO:0007669"/>
    <property type="project" value="TreeGrafter"/>
</dbReference>
<dbReference type="InterPro" id="IPR023213">
    <property type="entry name" value="CAT-like_dom_sf"/>
</dbReference>
<dbReference type="Pfam" id="PF00668">
    <property type="entry name" value="Condensation"/>
    <property type="match status" value="1"/>
</dbReference>
<dbReference type="Gene3D" id="3.30.559.30">
    <property type="entry name" value="Nonribosomal peptide synthetase, condensation domain"/>
    <property type="match status" value="1"/>
</dbReference>
<proteinExistence type="predicted"/>
<dbReference type="GO" id="GO:0009366">
    <property type="term" value="C:enterobactin synthetase complex"/>
    <property type="evidence" value="ECO:0007669"/>
    <property type="project" value="TreeGrafter"/>
</dbReference>
<comment type="caution">
    <text evidence="2">The sequence shown here is derived from an EMBL/GenBank/DDBJ whole genome shotgun (WGS) entry which is preliminary data.</text>
</comment>
<name>A0AAW1Q9D4_9CHLO</name>
<evidence type="ECO:0000259" key="1">
    <source>
        <dbReference type="Pfam" id="PF00668"/>
    </source>
</evidence>
<sequence>MRMNTREALAVLRQSAAIFFPPPAADFWGNAKMSFCPIKLALRWPAARLPLQSNGPILLQVSSGESLLVLVVHHIIADAWALQLLSTDMNAALEAALELYQSHAGSQAKLEQPAVTSSSAGRAGAEAHAWWARQLEGCEKLQLIAQYDPINPSDPTTAKACCRVSAASSHLHKQAAALLKTSSFSVMMAAFQITLGSMSRQERFGVWTALGNRTTPELQGLVGDTACEVMVPADLRGQVTYRQVVDRVRRFVMDSQAFGWMPIQKLSELLPPGYDMASGYVGFGMPIVPNKAAITQTLPGGVKAEQVPQELFLQIHQNRQPPQSANTLRDLTIEVFENEAYLAYARRLFNADFPDQLMRTMQASSQCTPRVIIPFV</sequence>
<protein>
    <recommendedName>
        <fullName evidence="1">Condensation domain-containing protein</fullName>
    </recommendedName>
</protein>
<dbReference type="PANTHER" id="PTHR45527:SF1">
    <property type="entry name" value="FATTY ACID SYNTHASE"/>
    <property type="match status" value="1"/>
</dbReference>
<dbReference type="EMBL" id="JALJOS010000056">
    <property type="protein sequence ID" value="KAK9818754.1"/>
    <property type="molecule type" value="Genomic_DNA"/>
</dbReference>
<dbReference type="PANTHER" id="PTHR45527">
    <property type="entry name" value="NONRIBOSOMAL PEPTIDE SYNTHETASE"/>
    <property type="match status" value="1"/>
</dbReference>
<feature type="domain" description="Condensation" evidence="1">
    <location>
        <begin position="58"/>
        <end position="274"/>
    </location>
</feature>
<dbReference type="InterPro" id="IPR001242">
    <property type="entry name" value="Condensation_dom"/>
</dbReference>
<dbReference type="GO" id="GO:0047527">
    <property type="term" value="F:2,3-dihydroxybenzoate-serine ligase activity"/>
    <property type="evidence" value="ECO:0007669"/>
    <property type="project" value="TreeGrafter"/>
</dbReference>
<dbReference type="AlphaFoldDB" id="A0AAW1Q9D4"/>
<evidence type="ECO:0000313" key="3">
    <source>
        <dbReference type="Proteomes" id="UP001438707"/>
    </source>
</evidence>
<keyword evidence="3" id="KW-1185">Reference proteome</keyword>
<dbReference type="GO" id="GO:0031177">
    <property type="term" value="F:phosphopantetheine binding"/>
    <property type="evidence" value="ECO:0007669"/>
    <property type="project" value="TreeGrafter"/>
</dbReference>
<dbReference type="Gene3D" id="3.30.559.10">
    <property type="entry name" value="Chloramphenicol acetyltransferase-like domain"/>
    <property type="match status" value="1"/>
</dbReference>
<organism evidence="2 3">
    <name type="scientific">Apatococcus lobatus</name>
    <dbReference type="NCBI Taxonomy" id="904363"/>
    <lineage>
        <taxon>Eukaryota</taxon>
        <taxon>Viridiplantae</taxon>
        <taxon>Chlorophyta</taxon>
        <taxon>core chlorophytes</taxon>
        <taxon>Trebouxiophyceae</taxon>
        <taxon>Chlorellales</taxon>
        <taxon>Chlorellaceae</taxon>
        <taxon>Apatococcus</taxon>
    </lineage>
</organism>
<reference evidence="2 3" key="1">
    <citation type="journal article" date="2024" name="Nat. Commun.">
        <title>Phylogenomics reveals the evolutionary origins of lichenization in chlorophyte algae.</title>
        <authorList>
            <person name="Puginier C."/>
            <person name="Libourel C."/>
            <person name="Otte J."/>
            <person name="Skaloud P."/>
            <person name="Haon M."/>
            <person name="Grisel S."/>
            <person name="Petersen M."/>
            <person name="Berrin J.G."/>
            <person name="Delaux P.M."/>
            <person name="Dal Grande F."/>
            <person name="Keller J."/>
        </authorList>
    </citation>
    <scope>NUCLEOTIDE SEQUENCE [LARGE SCALE GENOMIC DNA]</scope>
    <source>
        <strain evidence="2 3">SAG 2145</strain>
    </source>
</reference>
<evidence type="ECO:0000313" key="2">
    <source>
        <dbReference type="EMBL" id="KAK9818754.1"/>
    </source>
</evidence>
<accession>A0AAW1Q9D4</accession>
<dbReference type="Proteomes" id="UP001438707">
    <property type="component" value="Unassembled WGS sequence"/>
</dbReference>
<dbReference type="GO" id="GO:0043041">
    <property type="term" value="P:amino acid activation for nonribosomal peptide biosynthetic process"/>
    <property type="evidence" value="ECO:0007669"/>
    <property type="project" value="TreeGrafter"/>
</dbReference>
<dbReference type="GO" id="GO:0005829">
    <property type="term" value="C:cytosol"/>
    <property type="evidence" value="ECO:0007669"/>
    <property type="project" value="TreeGrafter"/>
</dbReference>
<dbReference type="SUPFAM" id="SSF52777">
    <property type="entry name" value="CoA-dependent acyltransferases"/>
    <property type="match status" value="2"/>
</dbReference>
<gene>
    <name evidence="2" type="ORF">WJX74_009499</name>
</gene>